<dbReference type="InterPro" id="IPR047513">
    <property type="entry name" value="FOXJ1"/>
</dbReference>
<keyword evidence="5" id="KW-0010">Activator</keyword>
<feature type="DNA-binding region" description="Fork-head" evidence="9">
    <location>
        <begin position="119"/>
        <end position="212"/>
    </location>
</feature>
<evidence type="ECO:0000256" key="8">
    <source>
        <dbReference type="ARBA" id="ARBA00034770"/>
    </source>
</evidence>
<dbReference type="AlphaFoldDB" id="A0A8J2RJE3"/>
<dbReference type="InterPro" id="IPR036388">
    <property type="entry name" value="WH-like_DNA-bd_sf"/>
</dbReference>
<dbReference type="InterPro" id="IPR001766">
    <property type="entry name" value="Fork_head_dom"/>
</dbReference>
<dbReference type="Pfam" id="PF00250">
    <property type="entry name" value="Forkhead"/>
    <property type="match status" value="1"/>
</dbReference>
<sequence length="490" mass="53971">MSLETNDLTSLSWLHNLNIMDNLSSVSGTAPPTPPASPLPDHLLGMMGMTTGGGGSFGRGISHHMRDNGGGRYNNVKRPSSSTSTSSQFSSTSSLMTSTAVIIKEEEKEIDYKTVGDIKPPYSYASLICMAMKTNKHKMTLSSIYKWIKENFLYYRNADPSWQNSIRHNLSLNKCFIKIPRSKDEPGKGGFWRLDPAFESKLDDNSLKKKRLGLGMTNKKNNGSSRNGANRTARNKMKKSGNCDRQLEEACMSIIDEMSMASVAILPPMEQQQQQQHFSVAADTIDLFNNATWGGFRDSDLFFDQLSVGPDPTVTYCTTTTTNNTISSDVNGGGIEFSPVSMPASNEIDDVEELFGCCPEENSNDCSCSDLLMTDGNTSLDLTIYGQVSQQPAQTSADCWIKYVDFPATGSETNADEPYSYSDLILGLNLQQQQQSLMVDNNSVHHFFNSSSSSSICHWESELINANSHRVLSILEPGLDFEGLIDLDNL</sequence>
<name>A0A8J2RJE3_9CRUS</name>
<dbReference type="GO" id="GO:0030030">
    <property type="term" value="P:cell projection organization"/>
    <property type="evidence" value="ECO:0007669"/>
    <property type="project" value="UniProtKB-KW"/>
</dbReference>
<evidence type="ECO:0000256" key="4">
    <source>
        <dbReference type="ARBA" id="ARBA00023125"/>
    </source>
</evidence>
<dbReference type="InterPro" id="IPR030456">
    <property type="entry name" value="TF_fork_head_CS_2"/>
</dbReference>
<evidence type="ECO:0000256" key="1">
    <source>
        <dbReference type="ARBA" id="ARBA00004123"/>
    </source>
</evidence>
<comment type="similarity">
    <text evidence="8">Belongs to the FOXJ1 family.</text>
</comment>
<protein>
    <recommendedName>
        <fullName evidence="11">Fork-head domain-containing protein</fullName>
    </recommendedName>
</protein>
<dbReference type="InterPro" id="IPR047512">
    <property type="entry name" value="FH_FOXJ1"/>
</dbReference>
<keyword evidence="7 9" id="KW-0539">Nucleus</keyword>
<dbReference type="PANTHER" id="PTHR46805:SF1">
    <property type="entry name" value="FORKHEAD BOX PROTEIN J1"/>
    <property type="match status" value="1"/>
</dbReference>
<evidence type="ECO:0000313" key="12">
    <source>
        <dbReference type="EMBL" id="CAH0101924.1"/>
    </source>
</evidence>
<dbReference type="SUPFAM" id="SSF46785">
    <property type="entry name" value="Winged helix' DNA-binding domain"/>
    <property type="match status" value="1"/>
</dbReference>
<evidence type="ECO:0000256" key="6">
    <source>
        <dbReference type="ARBA" id="ARBA00023163"/>
    </source>
</evidence>
<evidence type="ECO:0000256" key="7">
    <source>
        <dbReference type="ARBA" id="ARBA00023242"/>
    </source>
</evidence>
<keyword evidence="13" id="KW-1185">Reference proteome</keyword>
<keyword evidence="6" id="KW-0804">Transcription</keyword>
<accession>A0A8J2RJE3</accession>
<feature type="region of interest" description="Disordered" evidence="10">
    <location>
        <begin position="214"/>
        <end position="242"/>
    </location>
</feature>
<evidence type="ECO:0000313" key="13">
    <source>
        <dbReference type="Proteomes" id="UP000789390"/>
    </source>
</evidence>
<dbReference type="PRINTS" id="PR00053">
    <property type="entry name" value="FORKHEAD"/>
</dbReference>
<evidence type="ECO:0000259" key="11">
    <source>
        <dbReference type="PROSITE" id="PS50039"/>
    </source>
</evidence>
<dbReference type="PANTHER" id="PTHR46805">
    <property type="entry name" value="FORKHEAD BOX PROTEIN J1"/>
    <property type="match status" value="1"/>
</dbReference>
<feature type="region of interest" description="Disordered" evidence="10">
    <location>
        <begin position="26"/>
        <end position="45"/>
    </location>
</feature>
<dbReference type="PROSITE" id="PS50039">
    <property type="entry name" value="FORK_HEAD_3"/>
    <property type="match status" value="1"/>
</dbReference>
<reference evidence="12" key="1">
    <citation type="submission" date="2021-11" db="EMBL/GenBank/DDBJ databases">
        <authorList>
            <person name="Schell T."/>
        </authorList>
    </citation>
    <scope>NUCLEOTIDE SEQUENCE</scope>
    <source>
        <strain evidence="12">M5</strain>
    </source>
</reference>
<keyword evidence="3" id="KW-0805">Transcription regulation</keyword>
<evidence type="ECO:0000256" key="9">
    <source>
        <dbReference type="PROSITE-ProRule" id="PRU00089"/>
    </source>
</evidence>
<feature type="domain" description="Fork-head" evidence="11">
    <location>
        <begin position="119"/>
        <end position="212"/>
    </location>
</feature>
<evidence type="ECO:0000256" key="5">
    <source>
        <dbReference type="ARBA" id="ARBA00023159"/>
    </source>
</evidence>
<feature type="region of interest" description="Disordered" evidence="10">
    <location>
        <begin position="56"/>
        <end position="91"/>
    </location>
</feature>
<gene>
    <name evidence="12" type="ORF">DGAL_LOCUS4296</name>
</gene>
<keyword evidence="2" id="KW-0970">Cilium biogenesis/degradation</keyword>
<dbReference type="InterPro" id="IPR036390">
    <property type="entry name" value="WH_DNA-bd_sf"/>
</dbReference>
<evidence type="ECO:0000256" key="2">
    <source>
        <dbReference type="ARBA" id="ARBA00022794"/>
    </source>
</evidence>
<dbReference type="InterPro" id="IPR018122">
    <property type="entry name" value="TF_fork_head_CS_1"/>
</dbReference>
<dbReference type="SMART" id="SM00339">
    <property type="entry name" value="FH"/>
    <property type="match status" value="1"/>
</dbReference>
<dbReference type="Proteomes" id="UP000789390">
    <property type="component" value="Unassembled WGS sequence"/>
</dbReference>
<dbReference type="GO" id="GO:0000981">
    <property type="term" value="F:DNA-binding transcription factor activity, RNA polymerase II-specific"/>
    <property type="evidence" value="ECO:0007669"/>
    <property type="project" value="TreeGrafter"/>
</dbReference>
<dbReference type="PROSITE" id="PS00657">
    <property type="entry name" value="FORK_HEAD_1"/>
    <property type="match status" value="1"/>
</dbReference>
<proteinExistence type="inferred from homology"/>
<comment type="subcellular location">
    <subcellularLocation>
        <location evidence="1 9">Nucleus</location>
    </subcellularLocation>
</comment>
<dbReference type="CDD" id="cd20023">
    <property type="entry name" value="FH_FOXJ1"/>
    <property type="match status" value="1"/>
</dbReference>
<dbReference type="EMBL" id="CAKKLH010000068">
    <property type="protein sequence ID" value="CAH0101924.1"/>
    <property type="molecule type" value="Genomic_DNA"/>
</dbReference>
<feature type="compositionally biased region" description="Polar residues" evidence="10">
    <location>
        <begin position="218"/>
        <end position="232"/>
    </location>
</feature>
<dbReference type="OrthoDB" id="691130at2759"/>
<evidence type="ECO:0000256" key="3">
    <source>
        <dbReference type="ARBA" id="ARBA00023015"/>
    </source>
</evidence>
<organism evidence="12 13">
    <name type="scientific">Daphnia galeata</name>
    <dbReference type="NCBI Taxonomy" id="27404"/>
    <lineage>
        <taxon>Eukaryota</taxon>
        <taxon>Metazoa</taxon>
        <taxon>Ecdysozoa</taxon>
        <taxon>Arthropoda</taxon>
        <taxon>Crustacea</taxon>
        <taxon>Branchiopoda</taxon>
        <taxon>Diplostraca</taxon>
        <taxon>Cladocera</taxon>
        <taxon>Anomopoda</taxon>
        <taxon>Daphniidae</taxon>
        <taxon>Daphnia</taxon>
    </lineage>
</organism>
<dbReference type="Gene3D" id="1.10.10.10">
    <property type="entry name" value="Winged helix-like DNA-binding domain superfamily/Winged helix DNA-binding domain"/>
    <property type="match status" value="1"/>
</dbReference>
<evidence type="ECO:0000256" key="10">
    <source>
        <dbReference type="SAM" id="MobiDB-lite"/>
    </source>
</evidence>
<keyword evidence="4 9" id="KW-0238">DNA-binding</keyword>
<feature type="compositionally biased region" description="Low complexity" evidence="10">
    <location>
        <begin position="80"/>
        <end position="91"/>
    </location>
</feature>
<dbReference type="FunFam" id="1.10.10.10:FF:000030">
    <property type="entry name" value="Forkhead box protein K2"/>
    <property type="match status" value="1"/>
</dbReference>
<dbReference type="GO" id="GO:0000978">
    <property type="term" value="F:RNA polymerase II cis-regulatory region sequence-specific DNA binding"/>
    <property type="evidence" value="ECO:0007669"/>
    <property type="project" value="TreeGrafter"/>
</dbReference>
<dbReference type="PROSITE" id="PS00658">
    <property type="entry name" value="FORK_HEAD_2"/>
    <property type="match status" value="1"/>
</dbReference>
<comment type="caution">
    <text evidence="12">The sequence shown here is derived from an EMBL/GenBank/DDBJ whole genome shotgun (WGS) entry which is preliminary data.</text>
</comment>
<dbReference type="GO" id="GO:0005634">
    <property type="term" value="C:nucleus"/>
    <property type="evidence" value="ECO:0007669"/>
    <property type="project" value="UniProtKB-SubCell"/>
</dbReference>